<dbReference type="RefSeq" id="WP_152724499.1">
    <property type="nucleotide sequence ID" value="NZ_JAFIWI010000108.1"/>
</dbReference>
<organism evidence="1 2">
    <name type="scientific">Lactobacillus helveticus</name>
    <name type="common">Lactobacillus suntoryeus</name>
    <dbReference type="NCBI Taxonomy" id="1587"/>
    <lineage>
        <taxon>Bacteria</taxon>
        <taxon>Bacillati</taxon>
        <taxon>Bacillota</taxon>
        <taxon>Bacilli</taxon>
        <taxon>Lactobacillales</taxon>
        <taxon>Lactobacillaceae</taxon>
        <taxon>Lactobacillus</taxon>
    </lineage>
</organism>
<dbReference type="Proteomes" id="UP000430466">
    <property type="component" value="Unassembled WGS sequence"/>
</dbReference>
<gene>
    <name evidence="1" type="ORF">GDZ32_09685</name>
</gene>
<dbReference type="EMBL" id="WHOE01000119">
    <property type="protein sequence ID" value="MPW15048.1"/>
    <property type="molecule type" value="Genomic_DNA"/>
</dbReference>
<protein>
    <submittedName>
        <fullName evidence="1">Uncharacterized protein</fullName>
    </submittedName>
</protein>
<dbReference type="AlphaFoldDB" id="A0A6A7K3M6"/>
<name>A0A6A7K3M6_LACHE</name>
<evidence type="ECO:0000313" key="1">
    <source>
        <dbReference type="EMBL" id="MPW15048.1"/>
    </source>
</evidence>
<accession>A0A6A7K3M6</accession>
<comment type="caution">
    <text evidence="1">The sequence shown here is derived from an EMBL/GenBank/DDBJ whole genome shotgun (WGS) entry which is preliminary data.</text>
</comment>
<reference evidence="1 2" key="1">
    <citation type="submission" date="2019-10" db="EMBL/GenBank/DDBJ databases">
        <title>Draft genome sequences of Lactobacillus strains.</title>
        <authorList>
            <person name="Cho G.-S."/>
            <person name="Fagbemigun O."/>
            <person name="Brinks E."/>
            <person name="Franz C.M.A.P."/>
        </authorList>
    </citation>
    <scope>NUCLEOTIDE SEQUENCE [LARGE SCALE GENOMIC DNA]</scope>
    <source>
        <strain evidence="1 2">313</strain>
    </source>
</reference>
<evidence type="ECO:0000313" key="2">
    <source>
        <dbReference type="Proteomes" id="UP000430466"/>
    </source>
</evidence>
<proteinExistence type="predicted"/>
<sequence>MERIEPMDILRAPSPEEVILAKIAKWVKTSKDDLKENCTTVVFKKNTPQSILDLFQKNTDLFVAITDLKVKKNYKIEN</sequence>